<evidence type="ECO:0000313" key="10">
    <source>
        <dbReference type="Proteomes" id="UP001418796"/>
    </source>
</evidence>
<comment type="caution">
    <text evidence="9">The sequence shown here is derived from an EMBL/GenBank/DDBJ whole genome shotgun (WGS) entry which is preliminary data.</text>
</comment>
<dbReference type="Pfam" id="PF01758">
    <property type="entry name" value="SBF"/>
    <property type="match status" value="1"/>
</dbReference>
<organism evidence="9 10">
    <name type="scientific">Alkalicoccobacillus gibsonii</name>
    <dbReference type="NCBI Taxonomy" id="79881"/>
    <lineage>
        <taxon>Bacteria</taxon>
        <taxon>Bacillati</taxon>
        <taxon>Bacillota</taxon>
        <taxon>Bacilli</taxon>
        <taxon>Bacillales</taxon>
        <taxon>Bacillaceae</taxon>
        <taxon>Alkalicoccobacillus</taxon>
    </lineage>
</organism>
<feature type="transmembrane region" description="Helical" evidence="8">
    <location>
        <begin position="201"/>
        <end position="220"/>
    </location>
</feature>
<evidence type="ECO:0000313" key="9">
    <source>
        <dbReference type="EMBL" id="MEN0642434.1"/>
    </source>
</evidence>
<feature type="transmembrane region" description="Helical" evidence="8">
    <location>
        <begin position="65"/>
        <end position="88"/>
    </location>
</feature>
<keyword evidence="7 8" id="KW-0472">Membrane</keyword>
<evidence type="ECO:0000256" key="7">
    <source>
        <dbReference type="ARBA" id="ARBA00023136"/>
    </source>
</evidence>
<evidence type="ECO:0000256" key="2">
    <source>
        <dbReference type="ARBA" id="ARBA00010110"/>
    </source>
</evidence>
<dbReference type="Gene3D" id="1.20.1530.20">
    <property type="match status" value="1"/>
</dbReference>
<accession>A0ABU9VEV5</accession>
<evidence type="ECO:0000256" key="1">
    <source>
        <dbReference type="ARBA" id="ARBA00004651"/>
    </source>
</evidence>
<evidence type="ECO:0000256" key="3">
    <source>
        <dbReference type="ARBA" id="ARBA00022448"/>
    </source>
</evidence>
<keyword evidence="5 8" id="KW-0812">Transmembrane</keyword>
<evidence type="ECO:0000256" key="5">
    <source>
        <dbReference type="ARBA" id="ARBA00022692"/>
    </source>
</evidence>
<keyword evidence="3" id="KW-0813">Transport</keyword>
<keyword evidence="6 8" id="KW-1133">Transmembrane helix</keyword>
<feature type="transmembrane region" description="Helical" evidence="8">
    <location>
        <begin position="287"/>
        <end position="310"/>
    </location>
</feature>
<dbReference type="InterPro" id="IPR002657">
    <property type="entry name" value="BilAc:Na_symport/Acr3"/>
</dbReference>
<dbReference type="PANTHER" id="PTHR43057:SF1">
    <property type="entry name" value="ARSENICAL-RESISTANCE PROTEIN 3"/>
    <property type="match status" value="1"/>
</dbReference>
<feature type="transmembrane region" description="Helical" evidence="8">
    <location>
        <begin position="94"/>
        <end position="112"/>
    </location>
</feature>
<keyword evidence="10" id="KW-1185">Reference proteome</keyword>
<feature type="transmembrane region" description="Helical" evidence="8">
    <location>
        <begin position="259"/>
        <end position="281"/>
    </location>
</feature>
<dbReference type="EMBL" id="JBCITK010000001">
    <property type="protein sequence ID" value="MEN0642434.1"/>
    <property type="molecule type" value="Genomic_DNA"/>
</dbReference>
<comment type="similarity">
    <text evidence="2">Belongs to the arsenical resistance-3 (ACR3) (TC 2.A.59) family.</text>
</comment>
<dbReference type="InterPro" id="IPR004706">
    <property type="entry name" value="Arsenical-R_Acr3"/>
</dbReference>
<proteinExistence type="inferred from homology"/>
<dbReference type="InterPro" id="IPR038770">
    <property type="entry name" value="Na+/solute_symporter_sf"/>
</dbReference>
<evidence type="ECO:0000256" key="4">
    <source>
        <dbReference type="ARBA" id="ARBA00022475"/>
    </source>
</evidence>
<feature type="transmembrane region" description="Helical" evidence="8">
    <location>
        <begin position="226"/>
        <end position="247"/>
    </location>
</feature>
<gene>
    <name evidence="9" type="ORF">MKY91_04555</name>
</gene>
<feature type="transmembrane region" description="Helical" evidence="8">
    <location>
        <begin position="124"/>
        <end position="147"/>
    </location>
</feature>
<reference evidence="9 10" key="1">
    <citation type="submission" date="2024-03" db="EMBL/GenBank/DDBJ databases">
        <title>Bacilli Hybrid Assemblies.</title>
        <authorList>
            <person name="Kovac J."/>
        </authorList>
    </citation>
    <scope>NUCLEOTIDE SEQUENCE [LARGE SCALE GENOMIC DNA]</scope>
    <source>
        <strain evidence="9 10">FSL R7-0666</strain>
    </source>
</reference>
<sequence length="314" mass="35127">MSKFEKFQTVLIVLSIVLGLSIGQVSIIAQHSGAFILPFLLVMLYGLFLTIPFHELKKAFGHLPFLRTSLGLNFIWTPILAWGLGYLFLSEHPALWIGFMMLMVTPCTDWYLIFTSIAKGNVTLAASILPVNLILQILLLPLYLWIFAGTEGALSLSTIFESVLLVFILPFTLAQLTRLLFKHRQEAFEKRLVPFFSSSQLVWLCLAVVAMFASQGTYLWTNLDVLFLLFIPILLYFLINAILGHYVASWMKMTQKDTVSLLFTTLARNSPVALAVAITAFPDQPVIALALVIGPLIELPVLALVAQLLLRIKK</sequence>
<protein>
    <submittedName>
        <fullName evidence="9">Bile acid:sodium symporter</fullName>
    </submittedName>
</protein>
<keyword evidence="4" id="KW-1003">Cell membrane</keyword>
<feature type="transmembrane region" description="Helical" evidence="8">
    <location>
        <begin position="159"/>
        <end position="181"/>
    </location>
</feature>
<comment type="subcellular location">
    <subcellularLocation>
        <location evidence="1">Cell membrane</location>
        <topology evidence="1">Multi-pass membrane protein</topology>
    </subcellularLocation>
</comment>
<feature type="transmembrane region" description="Helical" evidence="8">
    <location>
        <begin position="33"/>
        <end position="53"/>
    </location>
</feature>
<evidence type="ECO:0000256" key="8">
    <source>
        <dbReference type="SAM" id="Phobius"/>
    </source>
</evidence>
<dbReference type="PANTHER" id="PTHR43057">
    <property type="entry name" value="ARSENITE EFFLUX TRANSPORTER"/>
    <property type="match status" value="1"/>
</dbReference>
<name>A0ABU9VEV5_9BACI</name>
<dbReference type="Proteomes" id="UP001418796">
    <property type="component" value="Unassembled WGS sequence"/>
</dbReference>
<dbReference type="RefSeq" id="WP_343129558.1">
    <property type="nucleotide sequence ID" value="NZ_JBCITK010000001.1"/>
</dbReference>
<evidence type="ECO:0000256" key="6">
    <source>
        <dbReference type="ARBA" id="ARBA00022989"/>
    </source>
</evidence>